<evidence type="ECO:0000313" key="4">
    <source>
        <dbReference type="Proteomes" id="UP000475325"/>
    </source>
</evidence>
<dbReference type="EMBL" id="WIQZ01000073">
    <property type="protein sequence ID" value="KAF3128144.1"/>
    <property type="molecule type" value="Genomic_DNA"/>
</dbReference>
<dbReference type="Gene3D" id="1.10.1520.10">
    <property type="entry name" value="Ribonuclease III domain"/>
    <property type="match status" value="1"/>
</dbReference>
<organism evidence="2 4">
    <name type="scientific">Orbilia oligospora</name>
    <name type="common">Nematode-trapping fungus</name>
    <name type="synonym">Arthrobotrys oligospora</name>
    <dbReference type="NCBI Taxonomy" id="2813651"/>
    <lineage>
        <taxon>Eukaryota</taxon>
        <taxon>Fungi</taxon>
        <taxon>Dikarya</taxon>
        <taxon>Ascomycota</taxon>
        <taxon>Pezizomycotina</taxon>
        <taxon>Orbiliomycetes</taxon>
        <taxon>Orbiliales</taxon>
        <taxon>Orbiliaceae</taxon>
        <taxon>Orbilia</taxon>
    </lineage>
</organism>
<dbReference type="GO" id="GO:0006396">
    <property type="term" value="P:RNA processing"/>
    <property type="evidence" value="ECO:0007669"/>
    <property type="project" value="InterPro"/>
</dbReference>
<evidence type="ECO:0000313" key="2">
    <source>
        <dbReference type="EMBL" id="KAF3103574.1"/>
    </source>
</evidence>
<protein>
    <recommendedName>
        <fullName evidence="1">RNase III domain-containing protein</fullName>
    </recommendedName>
</protein>
<dbReference type="GO" id="GO:0004525">
    <property type="term" value="F:ribonuclease III activity"/>
    <property type="evidence" value="ECO:0007669"/>
    <property type="project" value="InterPro"/>
</dbReference>
<evidence type="ECO:0000313" key="3">
    <source>
        <dbReference type="EMBL" id="KAF3128144.1"/>
    </source>
</evidence>
<proteinExistence type="predicted"/>
<dbReference type="Proteomes" id="UP000480548">
    <property type="component" value="Unassembled WGS sequence"/>
</dbReference>
<dbReference type="SUPFAM" id="SSF69065">
    <property type="entry name" value="RNase III domain-like"/>
    <property type="match status" value="1"/>
</dbReference>
<dbReference type="Proteomes" id="UP000475325">
    <property type="component" value="Unassembled WGS sequence"/>
</dbReference>
<sequence>MQRLLYNTAKQILNTYRSTPNIYISGGGLKSQASQFSSQVRAKAGNLPMFEYPPGANIPIPPSIKSPELQRLLQKGVTRQEIKTEFGTLSLKKLEQVGDIMYNAAIVQHLIKKHPHIKWPEMIHLCNILRSNAQLNAFAKGLRTVDRIHARNVTGVKAVADVQEAEFGAMTFEKGRDKTTKAVARGAGGNLENNEEKTLNVIIQCSAKTIEDWFLLREQHANHEG</sequence>
<dbReference type="EMBL" id="WIQW01000018">
    <property type="protein sequence ID" value="KAF3103574.1"/>
    <property type="molecule type" value="Genomic_DNA"/>
</dbReference>
<dbReference type="PROSITE" id="PS50142">
    <property type="entry name" value="RNASE_3_2"/>
    <property type="match status" value="1"/>
</dbReference>
<gene>
    <name evidence="2" type="ORF">TWF102_003757</name>
    <name evidence="3" type="ORF">TWF703_009746</name>
</gene>
<accession>A0A7C8J9C4</accession>
<evidence type="ECO:0000259" key="1">
    <source>
        <dbReference type="PROSITE" id="PS50142"/>
    </source>
</evidence>
<evidence type="ECO:0000313" key="5">
    <source>
        <dbReference type="Proteomes" id="UP000480548"/>
    </source>
</evidence>
<reference evidence="4 5" key="1">
    <citation type="submission" date="2019-06" db="EMBL/GenBank/DDBJ databases">
        <authorList>
            <person name="Palmer J.M."/>
        </authorList>
    </citation>
    <scope>NUCLEOTIDE SEQUENCE [LARGE SCALE GENOMIC DNA]</scope>
    <source>
        <strain evidence="2 4">TWF102</strain>
        <strain evidence="3 5">TWF703</strain>
    </source>
</reference>
<comment type="caution">
    <text evidence="2">The sequence shown here is derived from an EMBL/GenBank/DDBJ whole genome shotgun (WGS) entry which is preliminary data.</text>
</comment>
<name>A0A7C8J9C4_ORBOL</name>
<dbReference type="InterPro" id="IPR000999">
    <property type="entry name" value="RNase_III_dom"/>
</dbReference>
<dbReference type="InterPro" id="IPR036389">
    <property type="entry name" value="RNase_III_sf"/>
</dbReference>
<dbReference type="AlphaFoldDB" id="A0A7C8J9C4"/>
<feature type="domain" description="RNase III" evidence="1">
    <location>
        <begin position="70"/>
        <end position="175"/>
    </location>
</feature>